<proteinExistence type="predicted"/>
<comment type="caution">
    <text evidence="2">The sequence shown here is derived from an EMBL/GenBank/DDBJ whole genome shotgun (WGS) entry which is preliminary data.</text>
</comment>
<protein>
    <submittedName>
        <fullName evidence="2">Uncharacterized protein</fullName>
    </submittedName>
</protein>
<accession>A0A151MWF5</accession>
<evidence type="ECO:0000313" key="2">
    <source>
        <dbReference type="EMBL" id="KYO28832.1"/>
    </source>
</evidence>
<evidence type="ECO:0000313" key="3">
    <source>
        <dbReference type="Proteomes" id="UP000050525"/>
    </source>
</evidence>
<reference evidence="2 3" key="1">
    <citation type="journal article" date="2012" name="Genome Biol.">
        <title>Sequencing three crocodilian genomes to illuminate the evolution of archosaurs and amniotes.</title>
        <authorList>
            <person name="St John J.A."/>
            <person name="Braun E.L."/>
            <person name="Isberg S.R."/>
            <person name="Miles L.G."/>
            <person name="Chong A.Y."/>
            <person name="Gongora J."/>
            <person name="Dalzell P."/>
            <person name="Moran C."/>
            <person name="Bed'hom B."/>
            <person name="Abzhanov A."/>
            <person name="Burgess S.C."/>
            <person name="Cooksey A.M."/>
            <person name="Castoe T.A."/>
            <person name="Crawford N.G."/>
            <person name="Densmore L.D."/>
            <person name="Drew J.C."/>
            <person name="Edwards S.V."/>
            <person name="Faircloth B.C."/>
            <person name="Fujita M.K."/>
            <person name="Greenwold M.J."/>
            <person name="Hoffmann F.G."/>
            <person name="Howard J.M."/>
            <person name="Iguchi T."/>
            <person name="Janes D.E."/>
            <person name="Khan S.Y."/>
            <person name="Kohno S."/>
            <person name="de Koning A.J."/>
            <person name="Lance S.L."/>
            <person name="McCarthy F.M."/>
            <person name="McCormack J.E."/>
            <person name="Merchant M.E."/>
            <person name="Peterson D.G."/>
            <person name="Pollock D.D."/>
            <person name="Pourmand N."/>
            <person name="Raney B.J."/>
            <person name="Roessler K.A."/>
            <person name="Sanford J.R."/>
            <person name="Sawyer R.H."/>
            <person name="Schmidt C.J."/>
            <person name="Triplett E.W."/>
            <person name="Tuberville T.D."/>
            <person name="Venegas-Anaya M."/>
            <person name="Howard J.T."/>
            <person name="Jarvis E.D."/>
            <person name="Guillette L.J.Jr."/>
            <person name="Glenn T.C."/>
            <person name="Green R.E."/>
            <person name="Ray D.A."/>
        </authorList>
    </citation>
    <scope>NUCLEOTIDE SEQUENCE [LARGE SCALE GENOMIC DNA]</scope>
    <source>
        <strain evidence="2">KSC_2009_1</strain>
    </source>
</reference>
<dbReference type="Proteomes" id="UP000050525">
    <property type="component" value="Unassembled WGS sequence"/>
</dbReference>
<gene>
    <name evidence="2" type="ORF">Y1Q_0009691</name>
</gene>
<dbReference type="AlphaFoldDB" id="A0A151MWF5"/>
<sequence>MLPTLDARDQDAWLEERRSMLPTPDGCGQNAWLEDRRSMLTTMDGCGQDASLGRVAPMHQGALIGRTPEEGD</sequence>
<name>A0A151MWF5_ALLMI</name>
<organism evidence="2 3">
    <name type="scientific">Alligator mississippiensis</name>
    <name type="common">American alligator</name>
    <dbReference type="NCBI Taxonomy" id="8496"/>
    <lineage>
        <taxon>Eukaryota</taxon>
        <taxon>Metazoa</taxon>
        <taxon>Chordata</taxon>
        <taxon>Craniata</taxon>
        <taxon>Vertebrata</taxon>
        <taxon>Euteleostomi</taxon>
        <taxon>Archelosauria</taxon>
        <taxon>Archosauria</taxon>
        <taxon>Crocodylia</taxon>
        <taxon>Alligatoridae</taxon>
        <taxon>Alligatorinae</taxon>
        <taxon>Alligator</taxon>
    </lineage>
</organism>
<keyword evidence="3" id="KW-1185">Reference proteome</keyword>
<dbReference type="EMBL" id="AKHW03004724">
    <property type="protein sequence ID" value="KYO28832.1"/>
    <property type="molecule type" value="Genomic_DNA"/>
</dbReference>
<feature type="region of interest" description="Disordered" evidence="1">
    <location>
        <begin position="50"/>
        <end position="72"/>
    </location>
</feature>
<evidence type="ECO:0000256" key="1">
    <source>
        <dbReference type="SAM" id="MobiDB-lite"/>
    </source>
</evidence>